<evidence type="ECO:0000256" key="3">
    <source>
        <dbReference type="ARBA" id="ARBA00022688"/>
    </source>
</evidence>
<dbReference type="EC" id="2.1.1.201" evidence="6"/>
<reference evidence="7 8" key="1">
    <citation type="submission" date="2020-08" db="EMBL/GenBank/DDBJ databases">
        <authorList>
            <person name="Koutsovoulos G."/>
            <person name="Danchin GJ E."/>
        </authorList>
    </citation>
    <scope>NUCLEOTIDE SEQUENCE [LARGE SCALE GENOMIC DNA]</scope>
</reference>
<evidence type="ECO:0000256" key="2">
    <source>
        <dbReference type="ARBA" id="ARBA00022679"/>
    </source>
</evidence>
<dbReference type="PANTHER" id="PTHR43591:SF24">
    <property type="entry name" value="2-METHOXY-6-POLYPRENYL-1,4-BENZOQUINOL METHYLASE, MITOCHONDRIAL"/>
    <property type="match status" value="1"/>
</dbReference>
<feature type="binding site" evidence="6">
    <location>
        <position position="95"/>
    </location>
    <ligand>
        <name>S-adenosyl-L-methionine</name>
        <dbReference type="ChEBI" id="CHEBI:59789"/>
    </ligand>
</feature>
<keyword evidence="4 6" id="KW-0949">S-adenosyl-L-methionine</keyword>
<dbReference type="GO" id="GO:0032259">
    <property type="term" value="P:methylation"/>
    <property type="evidence" value="ECO:0007669"/>
    <property type="project" value="UniProtKB-KW"/>
</dbReference>
<dbReference type="GO" id="GO:0031314">
    <property type="term" value="C:extrinsic component of mitochondrial inner membrane"/>
    <property type="evidence" value="ECO:0007669"/>
    <property type="project" value="UniProtKB-UniRule"/>
</dbReference>
<keyword evidence="6" id="KW-0472">Membrane</keyword>
<comment type="caution">
    <text evidence="6">Lacks conserved residue(s) required for the propagation of feature annotation.</text>
</comment>
<comment type="subcellular location">
    <subcellularLocation>
        <location evidence="6">Mitochondrion inner membrane</location>
        <topology evidence="6">Peripheral membrane protein</topology>
        <orientation evidence="6">Matrix side</orientation>
    </subcellularLocation>
</comment>
<dbReference type="Gene3D" id="3.40.50.150">
    <property type="entry name" value="Vaccinia Virus protein VP39"/>
    <property type="match status" value="1"/>
</dbReference>
<comment type="function">
    <text evidence="6">Methyltransferase required for the conversion of 2-polyprenyl-6-methoxy-1,4-benzoquinol (DDMQH2) to 2-polyprenyl-3-methyl-6-methoxy-1,4-benzoquinol (DMQH2).</text>
</comment>
<dbReference type="InterPro" id="IPR004033">
    <property type="entry name" value="UbiE/COQ5_MeTrFase"/>
</dbReference>
<protein>
    <recommendedName>
        <fullName evidence="6">2-methoxy-6-polyprenyl-1,4-benzoquinol methylase, mitochondrial</fullName>
        <ecNumber evidence="6">2.1.1.201</ecNumber>
    </recommendedName>
    <alternativeName>
        <fullName evidence="6">Ubiquinone biosynthesis methyltransferase COQ5</fullName>
    </alternativeName>
</protein>
<dbReference type="PANTHER" id="PTHR43591">
    <property type="entry name" value="METHYLTRANSFERASE"/>
    <property type="match status" value="1"/>
</dbReference>
<accession>A0A6V7WDB8</accession>
<keyword evidence="3 6" id="KW-0831">Ubiquinone biosynthesis</keyword>
<dbReference type="Proteomes" id="UP000580250">
    <property type="component" value="Unassembled WGS sequence"/>
</dbReference>
<dbReference type="AlphaFoldDB" id="A0A6V7WDB8"/>
<dbReference type="CDD" id="cd02440">
    <property type="entry name" value="AdoMet_MTases"/>
    <property type="match status" value="1"/>
</dbReference>
<dbReference type="PROSITE" id="PS51608">
    <property type="entry name" value="SAM_MT_UBIE"/>
    <property type="match status" value="1"/>
</dbReference>
<dbReference type="OrthoDB" id="6329284at2759"/>
<dbReference type="EMBL" id="CAJEWN010000523">
    <property type="protein sequence ID" value="CAD2184969.1"/>
    <property type="molecule type" value="Genomic_DNA"/>
</dbReference>
<dbReference type="HAMAP" id="MF_01813">
    <property type="entry name" value="MenG_UbiE_methyltr"/>
    <property type="match status" value="1"/>
</dbReference>
<proteinExistence type="inferred from homology"/>
<evidence type="ECO:0000256" key="4">
    <source>
        <dbReference type="ARBA" id="ARBA00022691"/>
    </source>
</evidence>
<keyword evidence="6" id="KW-0999">Mitochondrion inner membrane</keyword>
<feature type="binding site" evidence="6">
    <location>
        <position position="118"/>
    </location>
    <ligand>
        <name>S-adenosyl-L-methionine</name>
        <dbReference type="ChEBI" id="CHEBI:59789"/>
    </ligand>
</feature>
<comment type="similarity">
    <text evidence="6">Belongs to the class I-like SAM-binding methyltransferase superfamily. MenG/UbiE family.</text>
</comment>
<dbReference type="InterPro" id="IPR023576">
    <property type="entry name" value="UbiE/COQ5_MeTrFase_CS"/>
</dbReference>
<gene>
    <name evidence="7" type="ORF">MENT_LOCUS37358</name>
</gene>
<dbReference type="PROSITE" id="PS01183">
    <property type="entry name" value="UBIE_1"/>
    <property type="match status" value="1"/>
</dbReference>
<evidence type="ECO:0000313" key="7">
    <source>
        <dbReference type="EMBL" id="CAD2184969.1"/>
    </source>
</evidence>
<organism evidence="7 8">
    <name type="scientific">Meloidogyne enterolobii</name>
    <name type="common">Root-knot nematode worm</name>
    <name type="synonym">Meloidogyne mayaguensis</name>
    <dbReference type="NCBI Taxonomy" id="390850"/>
    <lineage>
        <taxon>Eukaryota</taxon>
        <taxon>Metazoa</taxon>
        <taxon>Ecdysozoa</taxon>
        <taxon>Nematoda</taxon>
        <taxon>Chromadorea</taxon>
        <taxon>Rhabditida</taxon>
        <taxon>Tylenchina</taxon>
        <taxon>Tylenchomorpha</taxon>
        <taxon>Tylenchoidea</taxon>
        <taxon>Meloidogynidae</taxon>
        <taxon>Meloidogyninae</taxon>
        <taxon>Meloidogyne</taxon>
    </lineage>
</organism>
<dbReference type="NCBIfam" id="NF001244">
    <property type="entry name" value="PRK00216.1-5"/>
    <property type="match status" value="1"/>
</dbReference>
<evidence type="ECO:0000313" key="8">
    <source>
        <dbReference type="Proteomes" id="UP000580250"/>
    </source>
</evidence>
<sequence>MRFCSSKLLVLPHEIKALTTFIRTNTTTSTHFGFEKIKEEEKQQRVKTVFSNVAKKYDLMNDAMSLFIHRLWKDYYVQNLPLNKNCKVVDVAGGTGDIAFRIAERMGANGNGSVTIVDINENMLEVGKLRVPPNYSSHLNWVTANAESLPFEDNSFDIYTIAFGIRNCTHPEKVLKEAFRVLKPRGMFSCLEFGKVNNPIIQNIYDLYSFQIIPVIGQLLVGDFNSYKYLVESIRVFPDQQKFSKMVKEAGFNNVTFEELNFGICNIYCGIK</sequence>
<evidence type="ECO:0000256" key="5">
    <source>
        <dbReference type="ARBA" id="ARBA00046387"/>
    </source>
</evidence>
<comment type="subunit">
    <text evidence="5">Component of a multi-subunit COQ enzyme complex, composed of at least COQ3, COQ4, COQ5, COQ6, COQ7 and COQ9. Interacts with PYURF; the interaction is direct, stabilizes COQ5 protein and associates PYURF with COQ enzyme complex.</text>
</comment>
<name>A0A6V7WDB8_MELEN</name>
<evidence type="ECO:0000256" key="6">
    <source>
        <dbReference type="HAMAP-Rule" id="MF_03191"/>
    </source>
</evidence>
<comment type="catalytic activity">
    <reaction evidence="6">
        <text>a 2-methoxy-6-(all-trans-polyprenyl)benzene-1,4-diol + S-adenosyl-L-methionine = a 5-methoxy-2-methyl-3-(all-trans-polyprenyl)benzene-1,4-diol + S-adenosyl-L-homocysteine + H(+)</text>
        <dbReference type="Rhea" id="RHEA:28286"/>
        <dbReference type="Rhea" id="RHEA-COMP:10858"/>
        <dbReference type="Rhea" id="RHEA-COMP:10859"/>
        <dbReference type="ChEBI" id="CHEBI:15378"/>
        <dbReference type="ChEBI" id="CHEBI:57856"/>
        <dbReference type="ChEBI" id="CHEBI:59789"/>
        <dbReference type="ChEBI" id="CHEBI:84166"/>
        <dbReference type="ChEBI" id="CHEBI:84167"/>
        <dbReference type="EC" id="2.1.1.201"/>
    </reaction>
</comment>
<comment type="caution">
    <text evidence="7">The sequence shown here is derived from an EMBL/GenBank/DDBJ whole genome shotgun (WGS) entry which is preliminary data.</text>
</comment>
<keyword evidence="1 6" id="KW-0489">Methyltransferase</keyword>
<keyword evidence="2 6" id="KW-0808">Transferase</keyword>
<dbReference type="UniPathway" id="UPA00232"/>
<dbReference type="Pfam" id="PF01209">
    <property type="entry name" value="Ubie_methyltran"/>
    <property type="match status" value="1"/>
</dbReference>
<dbReference type="InterPro" id="IPR029063">
    <property type="entry name" value="SAM-dependent_MTases_sf"/>
</dbReference>
<evidence type="ECO:0000256" key="1">
    <source>
        <dbReference type="ARBA" id="ARBA00022603"/>
    </source>
</evidence>
<dbReference type="NCBIfam" id="TIGR01934">
    <property type="entry name" value="MenG_MenH_UbiE"/>
    <property type="match status" value="1"/>
</dbReference>
<keyword evidence="6" id="KW-0496">Mitochondrion</keyword>
<dbReference type="SUPFAM" id="SSF53335">
    <property type="entry name" value="S-adenosyl-L-methionine-dependent methyltransferases"/>
    <property type="match status" value="1"/>
</dbReference>
<feature type="binding site" evidence="6">
    <location>
        <begin position="145"/>
        <end position="146"/>
    </location>
    <ligand>
        <name>S-adenosyl-L-methionine</name>
        <dbReference type="ChEBI" id="CHEBI:59789"/>
    </ligand>
</feature>
<dbReference type="GO" id="GO:0008425">
    <property type="term" value="F:2-methoxy-6-polyprenyl-1,4-benzoquinol methyltransferase activity"/>
    <property type="evidence" value="ECO:0007669"/>
    <property type="project" value="UniProtKB-UniRule"/>
</dbReference>
<comment type="pathway">
    <text evidence="6">Cofactor biosynthesis; ubiquinone biosynthesis.</text>
</comment>
<dbReference type="FunFam" id="3.40.50.150:FF:000064">
    <property type="entry name" value="2-methoxy-6-polyprenyl-1,4-benzoquinol methylase, mitochondrial"/>
    <property type="match status" value="1"/>
</dbReference>